<name>A0A0E0N7X5_ORYRU</name>
<dbReference type="PANTHER" id="PTHR34480">
    <property type="entry name" value="OS01G0967800 PROTEIN-RELATED"/>
    <property type="match status" value="1"/>
</dbReference>
<dbReference type="PANTHER" id="PTHR34480:SF12">
    <property type="entry name" value="OS01G0961600 PROTEIN"/>
    <property type="match status" value="1"/>
</dbReference>
<reference evidence="3" key="1">
    <citation type="submission" date="2013-06" db="EMBL/GenBank/DDBJ databases">
        <authorList>
            <person name="Zhao Q."/>
        </authorList>
    </citation>
    <scope>NUCLEOTIDE SEQUENCE</scope>
    <source>
        <strain evidence="3">cv. W1943</strain>
    </source>
</reference>
<dbReference type="HOGENOM" id="CLU_015994_0_0_1"/>
<dbReference type="AlphaFoldDB" id="A0A0E0N7X5"/>
<protein>
    <submittedName>
        <fullName evidence="2">Uncharacterized protein</fullName>
    </submittedName>
</protein>
<dbReference type="EnsemblPlants" id="ORUFI01G48150.1">
    <property type="protein sequence ID" value="ORUFI01G48150.1"/>
    <property type="gene ID" value="ORUFI01G48150"/>
</dbReference>
<evidence type="ECO:0000313" key="2">
    <source>
        <dbReference type="EnsemblPlants" id="ORUFI01G48150.1"/>
    </source>
</evidence>
<sequence length="493" mass="56559">MGAVVRPAASAASWWAHPLPPPPSAPIPIHPASEQGRCCSSCCFRRILVSTSSAAAAACADPHPSRERAGTPSFALLLLPPHPGMLPSDPPGSDDDGNGTNMWTGQKDKLALDPCVSGDTNENAHACTSLTAVHQVLEESTNNTVHAMDMGVVTRQDDPLKASEEDINQHKDEQELWGPNVQTSQDDYFDYVKQLSPNSRRIDKWSLLSHDEMIEVKERHARYRIRFCKMLNKEFEDTMKDPAEYSRGELLKENYFLRYERDETLGWYFHPVHTWLAGLNDYQKLVLVNHDDSTEFLARDDYHSCFNTYEVDEDYVKYCEELPKKIKWIGDYVDLDRSSQEWSKMDNTTFFQALKIATNFCHMTVGLAQFAYMEYVWDLREISRLKEWPYFLHEIWKLVAKQKMNFNDALKVVYEMDMFHSFKFAVEAELNGDKLFGLEYRFSMCSKDISGDVEEGKALDLITKAVYREFHHTQTMCGYAAKKMDMAKKIGLV</sequence>
<dbReference type="Proteomes" id="UP000008022">
    <property type="component" value="Unassembled WGS sequence"/>
</dbReference>
<feature type="region of interest" description="Disordered" evidence="1">
    <location>
        <begin position="82"/>
        <end position="104"/>
    </location>
</feature>
<organism evidence="2 3">
    <name type="scientific">Oryza rufipogon</name>
    <name type="common">Brownbeard rice</name>
    <name type="synonym">Asian wild rice</name>
    <dbReference type="NCBI Taxonomy" id="4529"/>
    <lineage>
        <taxon>Eukaryota</taxon>
        <taxon>Viridiplantae</taxon>
        <taxon>Streptophyta</taxon>
        <taxon>Embryophyta</taxon>
        <taxon>Tracheophyta</taxon>
        <taxon>Spermatophyta</taxon>
        <taxon>Magnoliopsida</taxon>
        <taxon>Liliopsida</taxon>
        <taxon>Poales</taxon>
        <taxon>Poaceae</taxon>
        <taxon>BOP clade</taxon>
        <taxon>Oryzoideae</taxon>
        <taxon>Oryzeae</taxon>
        <taxon>Oryzinae</taxon>
        <taxon>Oryza</taxon>
    </lineage>
</organism>
<proteinExistence type="predicted"/>
<dbReference type="OMA" id="AHELKEP"/>
<dbReference type="eggNOG" id="ENOG502R454">
    <property type="taxonomic scope" value="Eukaryota"/>
</dbReference>
<accession>A0A0E0N7X5</accession>
<reference evidence="2" key="2">
    <citation type="submission" date="2015-06" db="UniProtKB">
        <authorList>
            <consortium name="EnsemblPlants"/>
        </authorList>
    </citation>
    <scope>IDENTIFICATION</scope>
</reference>
<dbReference type="Gramene" id="ORUFI01G48150.1">
    <property type="protein sequence ID" value="ORUFI01G48150.1"/>
    <property type="gene ID" value="ORUFI01G48150"/>
</dbReference>
<evidence type="ECO:0000256" key="1">
    <source>
        <dbReference type="SAM" id="MobiDB-lite"/>
    </source>
</evidence>
<keyword evidence="3" id="KW-1185">Reference proteome</keyword>
<evidence type="ECO:0000313" key="3">
    <source>
        <dbReference type="Proteomes" id="UP000008022"/>
    </source>
</evidence>